<dbReference type="RefSeq" id="WP_145445570.1">
    <property type="nucleotide sequence ID" value="NZ_CP036280.1"/>
</dbReference>
<dbReference type="InterPro" id="IPR029056">
    <property type="entry name" value="Ribokinase-like"/>
</dbReference>
<dbReference type="KEGG" id="mcad:Pan265_12710"/>
<comment type="similarity">
    <text evidence="1">Belongs to the carbohydrate kinase PfkB family.</text>
</comment>
<evidence type="ECO:0000313" key="6">
    <source>
        <dbReference type="Proteomes" id="UP000320386"/>
    </source>
</evidence>
<evidence type="ECO:0000256" key="1">
    <source>
        <dbReference type="ARBA" id="ARBA00010688"/>
    </source>
</evidence>
<evidence type="ECO:0000256" key="3">
    <source>
        <dbReference type="ARBA" id="ARBA00022777"/>
    </source>
</evidence>
<dbReference type="EMBL" id="CP036280">
    <property type="protein sequence ID" value="QDU71421.1"/>
    <property type="molecule type" value="Genomic_DNA"/>
</dbReference>
<dbReference type="OrthoDB" id="236271at2"/>
<dbReference type="Gene3D" id="3.40.1190.20">
    <property type="match status" value="1"/>
</dbReference>
<sequence length="382" mass="39928">MSDRPAVVVAGHICLDIIPRFLHGDGSLKPGALTEVGPAVTATGGAVANSGLALHRLGVPTALLSKLGDDPFAQRVLDILNGYSPSLTRSMERKAGETTSYTVVISPPGVDRYFLHCPGANNTFGLDDVPERALAGARLLHFGYPPLMRHLQVDGGTAMRGIFERAHGAGLVTSLDMAAIDPEAESGRVDWVAWLERVLPEVDFFVPSFDEVSFMLDGSVSELSADRLSDLGDRLVKLGAGAVLIKLGHHGLYLRTSGDASRFARAAEVLGVDAEAWAGRELSVPCFTVEVVGTTGAGDCTIAGFLSGLLRGETPEGALTSAVAVGSCSVESADAVSAVPAWSDVAKRLEAGWATDPLMDLPGWSVVGETTVVGSARDQRLS</sequence>
<feature type="domain" description="Carbohydrate kinase PfkB" evidence="4">
    <location>
        <begin position="8"/>
        <end position="340"/>
    </location>
</feature>
<name>A0A518BWS9_9BACT</name>
<protein>
    <submittedName>
        <fullName evidence="5">Putative sugar kinase YdjH</fullName>
        <ecNumber evidence="5">2.7.1.-</ecNumber>
    </submittedName>
</protein>
<dbReference type="Proteomes" id="UP000320386">
    <property type="component" value="Chromosome"/>
</dbReference>
<accession>A0A518BWS9</accession>
<dbReference type="InterPro" id="IPR011611">
    <property type="entry name" value="PfkB_dom"/>
</dbReference>
<keyword evidence="6" id="KW-1185">Reference proteome</keyword>
<reference evidence="5 6" key="1">
    <citation type="submission" date="2019-02" db="EMBL/GenBank/DDBJ databases">
        <title>Deep-cultivation of Planctomycetes and their phenomic and genomic characterization uncovers novel biology.</title>
        <authorList>
            <person name="Wiegand S."/>
            <person name="Jogler M."/>
            <person name="Boedeker C."/>
            <person name="Pinto D."/>
            <person name="Vollmers J."/>
            <person name="Rivas-Marin E."/>
            <person name="Kohn T."/>
            <person name="Peeters S.H."/>
            <person name="Heuer A."/>
            <person name="Rast P."/>
            <person name="Oberbeckmann S."/>
            <person name="Bunk B."/>
            <person name="Jeske O."/>
            <person name="Meyerdierks A."/>
            <person name="Storesund J.E."/>
            <person name="Kallscheuer N."/>
            <person name="Luecker S."/>
            <person name="Lage O.M."/>
            <person name="Pohl T."/>
            <person name="Merkel B.J."/>
            <person name="Hornburger P."/>
            <person name="Mueller R.-W."/>
            <person name="Bruemmer F."/>
            <person name="Labrenz M."/>
            <person name="Spormann A.M."/>
            <person name="Op den Camp H."/>
            <person name="Overmann J."/>
            <person name="Amann R."/>
            <person name="Jetten M.S.M."/>
            <person name="Mascher T."/>
            <person name="Medema M.H."/>
            <person name="Devos D.P."/>
            <person name="Kaster A.-K."/>
            <person name="Ovreas L."/>
            <person name="Rohde M."/>
            <person name="Galperin M.Y."/>
            <person name="Jogler C."/>
        </authorList>
    </citation>
    <scope>NUCLEOTIDE SEQUENCE [LARGE SCALE GENOMIC DNA]</scope>
    <source>
        <strain evidence="5 6">Pan265</strain>
    </source>
</reference>
<dbReference type="GO" id="GO:0016301">
    <property type="term" value="F:kinase activity"/>
    <property type="evidence" value="ECO:0007669"/>
    <property type="project" value="UniProtKB-KW"/>
</dbReference>
<keyword evidence="2 5" id="KW-0808">Transferase</keyword>
<dbReference type="Pfam" id="PF00294">
    <property type="entry name" value="PfkB"/>
    <property type="match status" value="1"/>
</dbReference>
<dbReference type="PANTHER" id="PTHR43085">
    <property type="entry name" value="HEXOKINASE FAMILY MEMBER"/>
    <property type="match status" value="1"/>
</dbReference>
<dbReference type="InterPro" id="IPR050306">
    <property type="entry name" value="PfkB_Carbo_kinase"/>
</dbReference>
<keyword evidence="3 5" id="KW-0418">Kinase</keyword>
<dbReference type="PANTHER" id="PTHR43085:SF57">
    <property type="entry name" value="CARBOHYDRATE KINASE PFKB DOMAIN-CONTAINING PROTEIN"/>
    <property type="match status" value="1"/>
</dbReference>
<dbReference type="EC" id="2.7.1.-" evidence="5"/>
<evidence type="ECO:0000256" key="2">
    <source>
        <dbReference type="ARBA" id="ARBA00022679"/>
    </source>
</evidence>
<evidence type="ECO:0000259" key="4">
    <source>
        <dbReference type="Pfam" id="PF00294"/>
    </source>
</evidence>
<proteinExistence type="inferred from homology"/>
<organism evidence="5 6">
    <name type="scientific">Mucisphaera calidilacus</name>
    <dbReference type="NCBI Taxonomy" id="2527982"/>
    <lineage>
        <taxon>Bacteria</taxon>
        <taxon>Pseudomonadati</taxon>
        <taxon>Planctomycetota</taxon>
        <taxon>Phycisphaerae</taxon>
        <taxon>Phycisphaerales</taxon>
        <taxon>Phycisphaeraceae</taxon>
        <taxon>Mucisphaera</taxon>
    </lineage>
</organism>
<gene>
    <name evidence="5" type="primary">ydjH_2</name>
    <name evidence="5" type="ORF">Pan265_12710</name>
</gene>
<evidence type="ECO:0000313" key="5">
    <source>
        <dbReference type="EMBL" id="QDU71421.1"/>
    </source>
</evidence>
<dbReference type="AlphaFoldDB" id="A0A518BWS9"/>
<dbReference type="SUPFAM" id="SSF53613">
    <property type="entry name" value="Ribokinase-like"/>
    <property type="match status" value="1"/>
</dbReference>